<name>A0AAV3RSW9_LITER</name>
<dbReference type="AlphaFoldDB" id="A0AAV3RSW9"/>
<protein>
    <submittedName>
        <fullName evidence="1">Uncharacterized protein</fullName>
    </submittedName>
</protein>
<keyword evidence="2" id="KW-1185">Reference proteome</keyword>
<sequence length="79" mass="8989">MERAVGTEEAHRILEIPLSRRPMRDKLIWHYTKCGSYLTSSGYHCAIEMHFGSPPLVTYIPTDELGALSKNGGRPYMHN</sequence>
<evidence type="ECO:0000313" key="2">
    <source>
        <dbReference type="Proteomes" id="UP001454036"/>
    </source>
</evidence>
<gene>
    <name evidence="1" type="ORF">LIER_31034</name>
</gene>
<evidence type="ECO:0000313" key="1">
    <source>
        <dbReference type="EMBL" id="GAA0183660.1"/>
    </source>
</evidence>
<proteinExistence type="predicted"/>
<reference evidence="1 2" key="1">
    <citation type="submission" date="2024-01" db="EMBL/GenBank/DDBJ databases">
        <title>The complete chloroplast genome sequence of Lithospermum erythrorhizon: insights into the phylogenetic relationship among Boraginaceae species and the maternal lineages of purple gromwells.</title>
        <authorList>
            <person name="Okada T."/>
            <person name="Watanabe K."/>
        </authorList>
    </citation>
    <scope>NUCLEOTIDE SEQUENCE [LARGE SCALE GENOMIC DNA]</scope>
</reference>
<accession>A0AAV3RSW9</accession>
<dbReference type="EMBL" id="BAABME010011372">
    <property type="protein sequence ID" value="GAA0183660.1"/>
    <property type="molecule type" value="Genomic_DNA"/>
</dbReference>
<dbReference type="Proteomes" id="UP001454036">
    <property type="component" value="Unassembled WGS sequence"/>
</dbReference>
<comment type="caution">
    <text evidence="1">The sequence shown here is derived from an EMBL/GenBank/DDBJ whole genome shotgun (WGS) entry which is preliminary data.</text>
</comment>
<organism evidence="1 2">
    <name type="scientific">Lithospermum erythrorhizon</name>
    <name type="common">Purple gromwell</name>
    <name type="synonym">Lithospermum officinale var. erythrorhizon</name>
    <dbReference type="NCBI Taxonomy" id="34254"/>
    <lineage>
        <taxon>Eukaryota</taxon>
        <taxon>Viridiplantae</taxon>
        <taxon>Streptophyta</taxon>
        <taxon>Embryophyta</taxon>
        <taxon>Tracheophyta</taxon>
        <taxon>Spermatophyta</taxon>
        <taxon>Magnoliopsida</taxon>
        <taxon>eudicotyledons</taxon>
        <taxon>Gunneridae</taxon>
        <taxon>Pentapetalae</taxon>
        <taxon>asterids</taxon>
        <taxon>lamiids</taxon>
        <taxon>Boraginales</taxon>
        <taxon>Boraginaceae</taxon>
        <taxon>Boraginoideae</taxon>
        <taxon>Lithospermeae</taxon>
        <taxon>Lithospermum</taxon>
    </lineage>
</organism>